<comment type="caution">
    <text evidence="17">The sequence shown here is derived from an EMBL/GenBank/DDBJ whole genome shotgun (WGS) entry which is preliminary data.</text>
</comment>
<dbReference type="InterPro" id="IPR028082">
    <property type="entry name" value="Peripla_BP_I"/>
</dbReference>
<evidence type="ECO:0000256" key="8">
    <source>
        <dbReference type="ARBA" id="ARBA00023134"/>
    </source>
</evidence>
<keyword evidence="10 17" id="KW-0675">Receptor</keyword>
<dbReference type="GO" id="GO:0005524">
    <property type="term" value="F:ATP binding"/>
    <property type="evidence" value="ECO:0007669"/>
    <property type="project" value="InterPro"/>
</dbReference>
<dbReference type="CDD" id="cd06369">
    <property type="entry name" value="PBP1_GC_C_enterotoxin_receptor"/>
    <property type="match status" value="1"/>
</dbReference>
<keyword evidence="5 15" id="KW-0732">Signal</keyword>
<evidence type="ECO:0000313" key="18">
    <source>
        <dbReference type="Proteomes" id="UP000299084"/>
    </source>
</evidence>
<dbReference type="STRING" id="9838.ENSCDRP00005020159"/>
<dbReference type="GO" id="GO:0004383">
    <property type="term" value="F:guanylate cyclase activity"/>
    <property type="evidence" value="ECO:0007669"/>
    <property type="project" value="UniProtKB-EC"/>
</dbReference>
<dbReference type="PANTHER" id="PTHR11920">
    <property type="entry name" value="GUANYLYL CYCLASE"/>
    <property type="match status" value="1"/>
</dbReference>
<dbReference type="PANTHER" id="PTHR11920:SF347">
    <property type="entry name" value="GUANYLYL CYCLASE C"/>
    <property type="match status" value="1"/>
</dbReference>
<dbReference type="Gene3D" id="3.40.50.2300">
    <property type="match status" value="2"/>
</dbReference>
<evidence type="ECO:0000256" key="9">
    <source>
        <dbReference type="ARBA" id="ARBA00023136"/>
    </source>
</evidence>
<feature type="chain" id="PRO_5024332990" description="guanylate cyclase" evidence="15">
    <location>
        <begin position="21"/>
        <end position="645"/>
    </location>
</feature>
<dbReference type="Gene3D" id="1.10.510.10">
    <property type="entry name" value="Transferase(Phosphotransferase) domain 1"/>
    <property type="match status" value="1"/>
</dbReference>
<keyword evidence="11" id="KW-0325">Glycoprotein</keyword>
<reference evidence="17 18" key="1">
    <citation type="journal article" date="2019" name="Mol. Ecol. Resour.">
        <title>Improving Illumina assemblies with Hi-C and long reads: an example with the North African dromedary.</title>
        <authorList>
            <person name="Elbers J.P."/>
            <person name="Rogers M.F."/>
            <person name="Perelman P.L."/>
            <person name="Proskuryakova A.A."/>
            <person name="Serdyukova N.A."/>
            <person name="Johnson W.E."/>
            <person name="Horin P."/>
            <person name="Corander J."/>
            <person name="Murphy D."/>
            <person name="Burger P.A."/>
        </authorList>
    </citation>
    <scope>NUCLEOTIDE SEQUENCE [LARGE SCALE GENOMIC DNA]</scope>
    <source>
        <strain evidence="17">Drom800</strain>
        <tissue evidence="17">Blood</tissue>
    </source>
</reference>
<comment type="subcellular location">
    <subcellularLocation>
        <location evidence="1">Cell membrane</location>
    </subcellularLocation>
</comment>
<evidence type="ECO:0000256" key="14">
    <source>
        <dbReference type="SAM" id="Phobius"/>
    </source>
</evidence>
<evidence type="ECO:0000256" key="5">
    <source>
        <dbReference type="ARBA" id="ARBA00022729"/>
    </source>
</evidence>
<feature type="signal peptide" evidence="15">
    <location>
        <begin position="1"/>
        <end position="20"/>
    </location>
</feature>
<dbReference type="EMBL" id="JWIN03000034">
    <property type="protein sequence ID" value="KAB1254320.1"/>
    <property type="molecule type" value="Genomic_DNA"/>
</dbReference>
<keyword evidence="13" id="KW-0141">cGMP biosynthesis</keyword>
<dbReference type="GO" id="GO:0001653">
    <property type="term" value="F:peptide receptor activity"/>
    <property type="evidence" value="ECO:0007669"/>
    <property type="project" value="TreeGrafter"/>
</dbReference>
<evidence type="ECO:0000256" key="12">
    <source>
        <dbReference type="ARBA" id="ARBA00023239"/>
    </source>
</evidence>
<dbReference type="Pfam" id="PF07714">
    <property type="entry name" value="PK_Tyr_Ser-Thr"/>
    <property type="match status" value="1"/>
</dbReference>
<gene>
    <name evidence="17" type="ORF">Cadr_000029225</name>
</gene>
<evidence type="ECO:0000256" key="6">
    <source>
        <dbReference type="ARBA" id="ARBA00022741"/>
    </source>
</evidence>
<dbReference type="Pfam" id="PF01094">
    <property type="entry name" value="ANF_receptor"/>
    <property type="match status" value="1"/>
</dbReference>
<dbReference type="InterPro" id="IPR011009">
    <property type="entry name" value="Kinase-like_dom_sf"/>
</dbReference>
<evidence type="ECO:0000256" key="10">
    <source>
        <dbReference type="ARBA" id="ARBA00023170"/>
    </source>
</evidence>
<dbReference type="AlphaFoldDB" id="A0A5N4C638"/>
<keyword evidence="8" id="KW-0342">GTP-binding</keyword>
<dbReference type="InterPro" id="IPR001828">
    <property type="entry name" value="ANF_lig-bd_rcpt"/>
</dbReference>
<evidence type="ECO:0000256" key="11">
    <source>
        <dbReference type="ARBA" id="ARBA00023180"/>
    </source>
</evidence>
<keyword evidence="7 14" id="KW-1133">Transmembrane helix</keyword>
<keyword evidence="9 14" id="KW-0472">Membrane</keyword>
<dbReference type="GO" id="GO:0005886">
    <property type="term" value="C:plasma membrane"/>
    <property type="evidence" value="ECO:0007669"/>
    <property type="project" value="UniProtKB-SubCell"/>
</dbReference>
<keyword evidence="3" id="KW-1003">Cell membrane</keyword>
<dbReference type="GO" id="GO:0007168">
    <property type="term" value="P:receptor guanylyl cyclase signaling pathway"/>
    <property type="evidence" value="ECO:0007669"/>
    <property type="project" value="TreeGrafter"/>
</dbReference>
<dbReference type="Proteomes" id="UP000299084">
    <property type="component" value="Unassembled WGS sequence"/>
</dbReference>
<dbReference type="InterPro" id="IPR001245">
    <property type="entry name" value="Ser-Thr/Tyr_kinase_cat_dom"/>
</dbReference>
<evidence type="ECO:0000313" key="17">
    <source>
        <dbReference type="EMBL" id="KAB1254320.1"/>
    </source>
</evidence>
<dbReference type="GO" id="GO:0004016">
    <property type="term" value="F:adenylate cyclase activity"/>
    <property type="evidence" value="ECO:0007669"/>
    <property type="project" value="TreeGrafter"/>
</dbReference>
<dbReference type="GO" id="GO:0004672">
    <property type="term" value="F:protein kinase activity"/>
    <property type="evidence" value="ECO:0007669"/>
    <property type="project" value="InterPro"/>
</dbReference>
<proteinExistence type="predicted"/>
<keyword evidence="6" id="KW-0547">Nucleotide-binding</keyword>
<accession>A0A5N4C638</accession>
<evidence type="ECO:0000256" key="3">
    <source>
        <dbReference type="ARBA" id="ARBA00022475"/>
    </source>
</evidence>
<dbReference type="InterPro" id="IPR000719">
    <property type="entry name" value="Prot_kinase_dom"/>
</dbReference>
<feature type="transmembrane region" description="Helical" evidence="14">
    <location>
        <begin position="431"/>
        <end position="454"/>
    </location>
</feature>
<dbReference type="PROSITE" id="PS50011">
    <property type="entry name" value="PROTEIN_KINASE_DOM"/>
    <property type="match status" value="1"/>
</dbReference>
<organism evidence="17 18">
    <name type="scientific">Camelus dromedarius</name>
    <name type="common">Dromedary</name>
    <name type="synonym">Arabian camel</name>
    <dbReference type="NCBI Taxonomy" id="9838"/>
    <lineage>
        <taxon>Eukaryota</taxon>
        <taxon>Metazoa</taxon>
        <taxon>Chordata</taxon>
        <taxon>Craniata</taxon>
        <taxon>Vertebrata</taxon>
        <taxon>Euteleostomi</taxon>
        <taxon>Mammalia</taxon>
        <taxon>Eutheria</taxon>
        <taxon>Laurasiatheria</taxon>
        <taxon>Artiodactyla</taxon>
        <taxon>Tylopoda</taxon>
        <taxon>Camelidae</taxon>
        <taxon>Camelus</taxon>
    </lineage>
</organism>
<sequence length="645" mass="73799">MKTLLPGLALWSLLLRPGLMFWASHVSQNCHDGSYEISVLMMNNSAFSEPLENLKAVVNEGLKTVRQRLREAGLNVTVNATFIYSEGVIYKSSDCRSSTCEGLDLLRIISKKKQMGCVLMGPSCTYSTFQMYLDTDLNYPMISAGSFGLSCDYKETLTRLMSPARKLMYFLVDFWKVNNFPFKPFSWNTAYVFKNSTESEDCFWYLNALEAGVSYFSQELSFKEMLRGDDQFQNILMDQNRKSNVIVVCGTPETISSLKGDRVVSEDIVIILVDLFHDYYFGDNATAPDYMKNVLVLTLPPENSTLNRSFSKDLSLAKNDFAVAYLDGVLLFGHMLKLFLENGEDVTTTKFAYAFRNLTFEGHMGPVTLDDCGDIDNTMFLLYTSVDTNKYNVLLTYDTRINKTNPVDMSPTFIWKNHKLPNDIPGRGPQILVIAVITLTGTVVLLLLIALLVLRKYRKKYALRQKKWSHIPPEKIFPLESNETNHISLKIDDDKRRDTIQRLQQCKYDKKRVILKDLKHNDGNFTEKQKIELNKLLQIDYYNLTKFYGTVKLESMIFGVIEYCERGSLREVLNDTISYPDGTFMDWEFKISVLYDIAKGMSYLHSSKIEVHGRLKSTNCVVDSRMVVKITDFGCNSILPPRKGL</sequence>
<evidence type="ECO:0000256" key="4">
    <source>
        <dbReference type="ARBA" id="ARBA00022692"/>
    </source>
</evidence>
<evidence type="ECO:0000256" key="13">
    <source>
        <dbReference type="ARBA" id="ARBA00023293"/>
    </source>
</evidence>
<dbReference type="EC" id="4.6.1.2" evidence="2"/>
<evidence type="ECO:0000259" key="16">
    <source>
        <dbReference type="PROSITE" id="PS50011"/>
    </source>
</evidence>
<keyword evidence="12" id="KW-0456">Lyase</keyword>
<dbReference type="SUPFAM" id="SSF56112">
    <property type="entry name" value="Protein kinase-like (PK-like)"/>
    <property type="match status" value="1"/>
</dbReference>
<evidence type="ECO:0000256" key="2">
    <source>
        <dbReference type="ARBA" id="ARBA00012202"/>
    </source>
</evidence>
<protein>
    <recommendedName>
        <fullName evidence="2">guanylate cyclase</fullName>
        <ecNumber evidence="2">4.6.1.2</ecNumber>
    </recommendedName>
</protein>
<dbReference type="FunFam" id="3.40.50.2300:FF:000185">
    <property type="entry name" value="Guanylate cyclase"/>
    <property type="match status" value="1"/>
</dbReference>
<keyword evidence="4 14" id="KW-0812">Transmembrane</keyword>
<keyword evidence="18" id="KW-1185">Reference proteome</keyword>
<name>A0A5N4C638_CAMDR</name>
<evidence type="ECO:0000256" key="7">
    <source>
        <dbReference type="ARBA" id="ARBA00022989"/>
    </source>
</evidence>
<evidence type="ECO:0000256" key="15">
    <source>
        <dbReference type="SAM" id="SignalP"/>
    </source>
</evidence>
<dbReference type="GO" id="GO:0005525">
    <property type="term" value="F:GTP binding"/>
    <property type="evidence" value="ECO:0007669"/>
    <property type="project" value="UniProtKB-KW"/>
</dbReference>
<feature type="domain" description="Protein kinase" evidence="16">
    <location>
        <begin position="489"/>
        <end position="645"/>
    </location>
</feature>
<evidence type="ECO:0000256" key="1">
    <source>
        <dbReference type="ARBA" id="ARBA00004236"/>
    </source>
</evidence>
<dbReference type="SUPFAM" id="SSF53822">
    <property type="entry name" value="Periplasmic binding protein-like I"/>
    <property type="match status" value="1"/>
</dbReference>
<dbReference type="InterPro" id="IPR050401">
    <property type="entry name" value="Cyclic_nucleotide_synthase"/>
</dbReference>